<dbReference type="AlphaFoldDB" id="A0A1X6NXL5"/>
<feature type="compositionally biased region" description="Basic residues" evidence="1">
    <location>
        <begin position="1"/>
        <end position="12"/>
    </location>
</feature>
<evidence type="ECO:0000313" key="2">
    <source>
        <dbReference type="EMBL" id="OSX73270.1"/>
    </source>
</evidence>
<proteinExistence type="predicted"/>
<reference evidence="2 3" key="1">
    <citation type="submission" date="2017-03" db="EMBL/GenBank/DDBJ databases">
        <title>WGS assembly of Porphyra umbilicalis.</title>
        <authorList>
            <person name="Brawley S.H."/>
            <person name="Blouin N.A."/>
            <person name="Ficko-Blean E."/>
            <person name="Wheeler G.L."/>
            <person name="Lohr M."/>
            <person name="Goodson H.V."/>
            <person name="Jenkins J.W."/>
            <person name="Blaby-Haas C.E."/>
            <person name="Helliwell K.E."/>
            <person name="Chan C."/>
            <person name="Marriage T."/>
            <person name="Bhattacharya D."/>
            <person name="Klein A.S."/>
            <person name="Badis Y."/>
            <person name="Brodie J."/>
            <person name="Cao Y."/>
            <person name="Collen J."/>
            <person name="Dittami S.M."/>
            <person name="Gachon C.M."/>
            <person name="Green B.R."/>
            <person name="Karpowicz S."/>
            <person name="Kim J.W."/>
            <person name="Kudahl U."/>
            <person name="Lin S."/>
            <person name="Michel G."/>
            <person name="Mittag M."/>
            <person name="Olson B.J."/>
            <person name="Pangilinan J."/>
            <person name="Peng Y."/>
            <person name="Qiu H."/>
            <person name="Shu S."/>
            <person name="Singer J.T."/>
            <person name="Smith A.G."/>
            <person name="Sprecher B.N."/>
            <person name="Wagner V."/>
            <person name="Wang W."/>
            <person name="Wang Z.-Y."/>
            <person name="Yan J."/>
            <person name="Yarish C."/>
            <person name="Zoeuner-Riek S."/>
            <person name="Zhuang Y."/>
            <person name="Zou Y."/>
            <person name="Lindquist E.A."/>
            <person name="Grimwood J."/>
            <person name="Barry K."/>
            <person name="Rokhsar D.S."/>
            <person name="Schmutz J."/>
            <person name="Stiller J.W."/>
            <person name="Grossman A.R."/>
            <person name="Prochnik S.E."/>
        </authorList>
    </citation>
    <scope>NUCLEOTIDE SEQUENCE [LARGE SCALE GENOMIC DNA]</scope>
    <source>
        <strain evidence="2">4086291</strain>
    </source>
</reference>
<protein>
    <submittedName>
        <fullName evidence="2">Uncharacterized protein</fullName>
    </submittedName>
</protein>
<feature type="compositionally biased region" description="Low complexity" evidence="1">
    <location>
        <begin position="44"/>
        <end position="55"/>
    </location>
</feature>
<accession>A0A1X6NXL5</accession>
<name>A0A1X6NXL5_PORUM</name>
<feature type="region of interest" description="Disordered" evidence="1">
    <location>
        <begin position="1"/>
        <end position="92"/>
    </location>
</feature>
<gene>
    <name evidence="2" type="ORF">BU14_0362s0008</name>
</gene>
<feature type="compositionally biased region" description="Basic residues" evidence="1">
    <location>
        <begin position="56"/>
        <end position="67"/>
    </location>
</feature>
<keyword evidence="3" id="KW-1185">Reference proteome</keyword>
<sequence length="92" mass="10335">MERRATSRRKPPAKSPSATCVPPPSTGRWRRASPPRGREPRRVPPAAHPAAAGRVTGRRQARKRGRRLPTWSPRPTLPRCGSPRRAFTSWLL</sequence>
<dbReference type="Proteomes" id="UP000218209">
    <property type="component" value="Unassembled WGS sequence"/>
</dbReference>
<organism evidence="2 3">
    <name type="scientific">Porphyra umbilicalis</name>
    <name type="common">Purple laver</name>
    <name type="synonym">Red alga</name>
    <dbReference type="NCBI Taxonomy" id="2786"/>
    <lineage>
        <taxon>Eukaryota</taxon>
        <taxon>Rhodophyta</taxon>
        <taxon>Bangiophyceae</taxon>
        <taxon>Bangiales</taxon>
        <taxon>Bangiaceae</taxon>
        <taxon>Porphyra</taxon>
    </lineage>
</organism>
<dbReference type="EMBL" id="KV919006">
    <property type="protein sequence ID" value="OSX73270.1"/>
    <property type="molecule type" value="Genomic_DNA"/>
</dbReference>
<evidence type="ECO:0000313" key="3">
    <source>
        <dbReference type="Proteomes" id="UP000218209"/>
    </source>
</evidence>
<evidence type="ECO:0000256" key="1">
    <source>
        <dbReference type="SAM" id="MobiDB-lite"/>
    </source>
</evidence>